<dbReference type="SUPFAM" id="SSF50891">
    <property type="entry name" value="Cyclophilin-like"/>
    <property type="match status" value="1"/>
</dbReference>
<keyword evidence="3" id="KW-1185">Reference proteome</keyword>
<name>A0ABN4JBF3_9ENTE</name>
<dbReference type="Gene3D" id="2.40.100.20">
    <property type="match status" value="1"/>
</dbReference>
<proteinExistence type="predicted"/>
<feature type="domain" description="Cyclophilin-like" evidence="1">
    <location>
        <begin position="3"/>
        <end position="103"/>
    </location>
</feature>
<organism evidence="2 3">
    <name type="scientific">Enterococcus silesiacus</name>
    <dbReference type="NCBI Taxonomy" id="332949"/>
    <lineage>
        <taxon>Bacteria</taxon>
        <taxon>Bacillati</taxon>
        <taxon>Bacillota</taxon>
        <taxon>Bacilli</taxon>
        <taxon>Lactobacillales</taxon>
        <taxon>Enterococcaceae</taxon>
        <taxon>Enterococcus</taxon>
    </lineage>
</organism>
<accession>A0ABN4JBF3</accession>
<reference evidence="2 3" key="1">
    <citation type="submission" date="2015-12" db="EMBL/GenBank/DDBJ databases">
        <authorList>
            <person name="Lauer A."/>
            <person name="Humrighouse B."/>
            <person name="Loparev V."/>
            <person name="Shewmaker P.L."/>
            <person name="Whitney A.M."/>
            <person name="McLaughlin R.W."/>
        </authorList>
    </citation>
    <scope>NUCLEOTIDE SEQUENCE [LARGE SCALE GENOMIC DNA]</scope>
    <source>
        <strain evidence="2 3">LMG 23085</strain>
    </source>
</reference>
<sequence length="112" mass="12877">MNIMIEKKPFQIELESNQATKKLIARLPLNLKMNDLHGNEKYAYLLETLPTEIEQVNEIEKGDVMLFGSDCLVLFYQTFSTNYSYTKIGKVKEADQLDFISELEAINVVLTP</sequence>
<gene>
    <name evidence="2" type="ORF">ATZ33_03245</name>
</gene>
<evidence type="ECO:0000313" key="2">
    <source>
        <dbReference type="EMBL" id="ALS03258.1"/>
    </source>
</evidence>
<evidence type="ECO:0000313" key="3">
    <source>
        <dbReference type="Proteomes" id="UP000065511"/>
    </source>
</evidence>
<evidence type="ECO:0000259" key="1">
    <source>
        <dbReference type="Pfam" id="PF18050"/>
    </source>
</evidence>
<dbReference type="Proteomes" id="UP000065511">
    <property type="component" value="Chromosome"/>
</dbReference>
<dbReference type="InterPro" id="IPR029000">
    <property type="entry name" value="Cyclophilin-like_dom_sf"/>
</dbReference>
<dbReference type="EMBL" id="CP013614">
    <property type="protein sequence ID" value="ALS03258.1"/>
    <property type="molecule type" value="Genomic_DNA"/>
</dbReference>
<dbReference type="InterPro" id="IPR041183">
    <property type="entry name" value="Cyclophilin-like"/>
</dbReference>
<dbReference type="Pfam" id="PF18050">
    <property type="entry name" value="Cyclophil_like2"/>
    <property type="match status" value="1"/>
</dbReference>
<protein>
    <recommendedName>
        <fullName evidence="1">Cyclophilin-like domain-containing protein</fullName>
    </recommendedName>
</protein>